<dbReference type="Gene3D" id="3.40.50.1010">
    <property type="entry name" value="5'-nuclease"/>
    <property type="match status" value="1"/>
</dbReference>
<dbReference type="AlphaFoldDB" id="F7PF47"/>
<dbReference type="PANTHER" id="PTHR42188:SF1">
    <property type="entry name" value="23S RRNA-SPECIFIC ENDONUCLEASE VAPC20"/>
    <property type="match status" value="1"/>
</dbReference>
<dbReference type="InterPro" id="IPR029060">
    <property type="entry name" value="PIN-like_dom_sf"/>
</dbReference>
<dbReference type="eggNOG" id="arCOG04502">
    <property type="taxonomic scope" value="Archaea"/>
</dbReference>
<dbReference type="PANTHER" id="PTHR42188">
    <property type="entry name" value="23S RRNA-SPECIFIC ENDONUCLEASE VAPC20"/>
    <property type="match status" value="1"/>
</dbReference>
<dbReference type="EMBL" id="HF571520">
    <property type="protein sequence ID" value="CCQ34402.1"/>
    <property type="molecule type" value="Genomic_DNA"/>
</dbReference>
<evidence type="ECO:0000313" key="2">
    <source>
        <dbReference type="Proteomes" id="UP000015381"/>
    </source>
</evidence>
<gene>
    <name evidence="1" type="ORF">HTIA_2293</name>
</gene>
<dbReference type="GeneID" id="23799160"/>
<dbReference type="GO" id="GO:0016075">
    <property type="term" value="P:rRNA catabolic process"/>
    <property type="evidence" value="ECO:0007669"/>
    <property type="project" value="TreeGrafter"/>
</dbReference>
<dbReference type="Pfam" id="PF01850">
    <property type="entry name" value="PIN"/>
    <property type="match status" value="1"/>
</dbReference>
<sequence>MSQVSRSTPLFVDTNAFVAVFNEDDTHHDAATELLDGIGAGEYAYGPLYTSRYVLSETATTLLYGVGHAEAVEAVATVRDSSSINLIDVDPHRFDVTVKQFEQYDDQSISFIDHMNATLAEEYDISHIFAFDDDFATLGLTRVPVDTGEV</sequence>
<dbReference type="KEGG" id="hti:HTIA_2293"/>
<name>F7PF47_9EURY</name>
<dbReference type="OrthoDB" id="198094at2157"/>
<protein>
    <submittedName>
        <fullName evidence="1">PilT domain protein</fullName>
    </submittedName>
</protein>
<evidence type="ECO:0000313" key="1">
    <source>
        <dbReference type="EMBL" id="CCQ34402.1"/>
    </source>
</evidence>
<accession>F7PF47</accession>
<proteinExistence type="predicted"/>
<dbReference type="STRING" id="1033806.HTIA_2293"/>
<dbReference type="InterPro" id="IPR039018">
    <property type="entry name" value="VapC20-like"/>
</dbReference>
<dbReference type="RefSeq" id="WP_008523586.1">
    <property type="nucleotide sequence ID" value="NC_021921.1"/>
</dbReference>
<reference evidence="1 2" key="1">
    <citation type="journal article" date="2014" name="Environ. Microbiol.">
        <title>Halorhabdus tiamatea: proteogenomics and glycosidase activity measurements identify the first cultivated euryarchaeon from a deep-sea anoxic brine lake as potential polysaccharide degrader.</title>
        <authorList>
            <person name="Werner J."/>
            <person name="Ferrer M."/>
            <person name="Michel G."/>
            <person name="Mann A.J."/>
            <person name="Huang S."/>
            <person name="Juarez S."/>
            <person name="Ciordia S."/>
            <person name="Albar J.P."/>
            <person name="Alcaide M."/>
            <person name="La Cono V."/>
            <person name="Yakimov M.M."/>
            <person name="Antunes A."/>
            <person name="Taborda M."/>
            <person name="Da Costa M.S."/>
            <person name="Amann R.I."/>
            <person name="Gloeckner F.O."/>
            <person name="Golyshina O.V."/>
            <person name="Golyshin P.N."/>
            <person name="Teeling H."/>
        </authorList>
    </citation>
    <scope>NUCLEOTIDE SEQUENCE [LARGE SCALE GENOMIC DNA]</scope>
    <source>
        <strain evidence="2">SARL4B</strain>
    </source>
</reference>
<keyword evidence="2" id="KW-1185">Reference proteome</keyword>
<dbReference type="GO" id="GO:0004521">
    <property type="term" value="F:RNA endonuclease activity"/>
    <property type="evidence" value="ECO:0007669"/>
    <property type="project" value="InterPro"/>
</dbReference>
<dbReference type="SUPFAM" id="SSF88723">
    <property type="entry name" value="PIN domain-like"/>
    <property type="match status" value="1"/>
</dbReference>
<dbReference type="Proteomes" id="UP000015381">
    <property type="component" value="Chromosome I"/>
</dbReference>
<dbReference type="InterPro" id="IPR002716">
    <property type="entry name" value="PIN_dom"/>
</dbReference>
<organism evidence="1 2">
    <name type="scientific">Halorhabdus tiamatea SARL4B</name>
    <dbReference type="NCBI Taxonomy" id="1033806"/>
    <lineage>
        <taxon>Archaea</taxon>
        <taxon>Methanobacteriati</taxon>
        <taxon>Methanobacteriota</taxon>
        <taxon>Stenosarchaea group</taxon>
        <taxon>Halobacteria</taxon>
        <taxon>Halobacteriales</taxon>
        <taxon>Haloarculaceae</taxon>
        <taxon>Halorhabdus</taxon>
    </lineage>
</organism>
<dbReference type="HOGENOM" id="CLU_136715_2_0_2"/>